<dbReference type="AlphaFoldDB" id="A0A7T0C491"/>
<dbReference type="Proteomes" id="UP000594464">
    <property type="component" value="Chromosome"/>
</dbReference>
<proteinExistence type="predicted"/>
<evidence type="ECO:0000256" key="1">
    <source>
        <dbReference type="SAM" id="SignalP"/>
    </source>
</evidence>
<protein>
    <recommendedName>
        <fullName evidence="4">DUF2946 domain-containing protein</fullName>
    </recommendedName>
</protein>
<dbReference type="KEGG" id="nva:G3M78_12795"/>
<accession>A0A7T0C491</accession>
<evidence type="ECO:0000313" key="3">
    <source>
        <dbReference type="Proteomes" id="UP000594464"/>
    </source>
</evidence>
<feature type="signal peptide" evidence="1">
    <location>
        <begin position="1"/>
        <end position="23"/>
    </location>
</feature>
<sequence length="90" mass="10047">MKRLSKFASLFLLAWLLGYSSLAPDMHSHDDGEHHSDCYSCLWNHSFQSMDAESLSLRKIEVVVSKISFTSHRSISAKPASAQGRSPPLL</sequence>
<gene>
    <name evidence="2" type="ORF">G3M78_12795</name>
</gene>
<dbReference type="EMBL" id="CP048620">
    <property type="protein sequence ID" value="QPJ66223.1"/>
    <property type="molecule type" value="Genomic_DNA"/>
</dbReference>
<keyword evidence="1" id="KW-0732">Signal</keyword>
<organism evidence="2 3">
    <name type="scientific">Candidatus Nitrohelix vancouverensis</name>
    <dbReference type="NCBI Taxonomy" id="2705534"/>
    <lineage>
        <taxon>Bacteria</taxon>
        <taxon>Pseudomonadati</taxon>
        <taxon>Nitrospinota/Tectimicrobiota group</taxon>
        <taxon>Nitrospinota</taxon>
        <taxon>Nitrospinia</taxon>
        <taxon>Nitrospinales</taxon>
        <taxon>Nitrospinaceae</taxon>
        <taxon>Candidatus Nitrohelix</taxon>
    </lineage>
</organism>
<name>A0A7T0C491_9BACT</name>
<reference evidence="3" key="1">
    <citation type="submission" date="2020-02" db="EMBL/GenBank/DDBJ databases">
        <title>Genomic and physiological characterization of two novel Nitrospinaceae genera.</title>
        <authorList>
            <person name="Mueller A.J."/>
            <person name="Jung M.-Y."/>
            <person name="Strachan C.R."/>
            <person name="Herbold C.W."/>
            <person name="Kirkegaard R.H."/>
            <person name="Daims H."/>
        </authorList>
    </citation>
    <scope>NUCLEOTIDE SEQUENCE [LARGE SCALE GENOMIC DNA]</scope>
</reference>
<evidence type="ECO:0000313" key="2">
    <source>
        <dbReference type="EMBL" id="QPJ66223.1"/>
    </source>
</evidence>
<evidence type="ECO:0008006" key="4">
    <source>
        <dbReference type="Google" id="ProtNLM"/>
    </source>
</evidence>
<feature type="chain" id="PRO_5032857197" description="DUF2946 domain-containing protein" evidence="1">
    <location>
        <begin position="24"/>
        <end position="90"/>
    </location>
</feature>